<evidence type="ECO:0000313" key="2">
    <source>
        <dbReference type="EMBL" id="MBK3517166.1"/>
    </source>
</evidence>
<proteinExistence type="predicted"/>
<gene>
    <name evidence="2" type="ORF">JIV24_07405</name>
</gene>
<keyword evidence="3" id="KW-1185">Reference proteome</keyword>
<organism evidence="2 3">
    <name type="scientific">Carboxylicivirga marina</name>
    <dbReference type="NCBI Taxonomy" id="2800988"/>
    <lineage>
        <taxon>Bacteria</taxon>
        <taxon>Pseudomonadati</taxon>
        <taxon>Bacteroidota</taxon>
        <taxon>Bacteroidia</taxon>
        <taxon>Marinilabiliales</taxon>
        <taxon>Marinilabiliaceae</taxon>
        <taxon>Carboxylicivirga</taxon>
    </lineage>
</organism>
<protein>
    <submittedName>
        <fullName evidence="2">Uncharacterized protein</fullName>
    </submittedName>
</protein>
<evidence type="ECO:0000256" key="1">
    <source>
        <dbReference type="SAM" id="Phobius"/>
    </source>
</evidence>
<keyword evidence="1" id="KW-0472">Membrane</keyword>
<reference evidence="2 3" key="1">
    <citation type="submission" date="2021-01" db="EMBL/GenBank/DDBJ databases">
        <title>Carboxyliciviraga sp.nov., isolated from coastal sediments.</title>
        <authorList>
            <person name="Lu D."/>
            <person name="Zhang T."/>
        </authorList>
    </citation>
    <scope>NUCLEOTIDE SEQUENCE [LARGE SCALE GENOMIC DNA]</scope>
    <source>
        <strain evidence="2 3">N1Y132</strain>
    </source>
</reference>
<dbReference type="Proteomes" id="UP000605676">
    <property type="component" value="Unassembled WGS sequence"/>
</dbReference>
<dbReference type="EMBL" id="JAENRR010000013">
    <property type="protein sequence ID" value="MBK3517166.1"/>
    <property type="molecule type" value="Genomic_DNA"/>
</dbReference>
<comment type="caution">
    <text evidence="2">The sequence shown here is derived from an EMBL/GenBank/DDBJ whole genome shotgun (WGS) entry which is preliminary data.</text>
</comment>
<accession>A0ABS1HHS1</accession>
<feature type="transmembrane region" description="Helical" evidence="1">
    <location>
        <begin position="30"/>
        <end position="49"/>
    </location>
</feature>
<keyword evidence="1" id="KW-1133">Transmembrane helix</keyword>
<keyword evidence="1" id="KW-0812">Transmembrane</keyword>
<sequence>MIKKPNLDTIVFTLWIAYMFIGFIKLSAISSILVLTGAILGCALLFNRTRGILKGEIKFQLCFYFLVAPVISIWFIYSAATILIEHFSTGTPLFL</sequence>
<feature type="transmembrane region" description="Helical" evidence="1">
    <location>
        <begin position="61"/>
        <end position="84"/>
    </location>
</feature>
<evidence type="ECO:0000313" key="3">
    <source>
        <dbReference type="Proteomes" id="UP000605676"/>
    </source>
</evidence>
<dbReference type="RefSeq" id="WP_200464392.1">
    <property type="nucleotide sequence ID" value="NZ_JAENRR010000013.1"/>
</dbReference>
<name>A0ABS1HHS1_9BACT</name>